<proteinExistence type="predicted"/>
<dbReference type="PANTHER" id="PTHR42865">
    <property type="entry name" value="PROTON/GLUTAMATE-ASPARTATE SYMPORTER"/>
    <property type="match status" value="1"/>
</dbReference>
<feature type="transmembrane region" description="Helical" evidence="7">
    <location>
        <begin position="31"/>
        <end position="53"/>
    </location>
</feature>
<dbReference type="InterPro" id="IPR036458">
    <property type="entry name" value="Na:dicarbo_symporter_sf"/>
</dbReference>
<keyword evidence="2" id="KW-0813">Transport</keyword>
<dbReference type="GO" id="GO:0015293">
    <property type="term" value="F:symporter activity"/>
    <property type="evidence" value="ECO:0007669"/>
    <property type="project" value="UniProtKB-KW"/>
</dbReference>
<feature type="transmembrane region" description="Helical" evidence="7">
    <location>
        <begin position="107"/>
        <end position="126"/>
    </location>
</feature>
<dbReference type="EMBL" id="UGLH01000006">
    <property type="protein sequence ID" value="STT83298.1"/>
    <property type="molecule type" value="Genomic_DNA"/>
</dbReference>
<evidence type="ECO:0000256" key="3">
    <source>
        <dbReference type="ARBA" id="ARBA00022475"/>
    </source>
</evidence>
<evidence type="ECO:0000313" key="8">
    <source>
        <dbReference type="EMBL" id="STT83298.1"/>
    </source>
</evidence>
<keyword evidence="5 7" id="KW-1133">Transmembrane helix</keyword>
<evidence type="ECO:0000256" key="7">
    <source>
        <dbReference type="SAM" id="Phobius"/>
    </source>
</evidence>
<dbReference type="AlphaFoldDB" id="A0A377XKM8"/>
<dbReference type="SUPFAM" id="SSF118215">
    <property type="entry name" value="Proton glutamate symport protein"/>
    <property type="match status" value="1"/>
</dbReference>
<evidence type="ECO:0000256" key="5">
    <source>
        <dbReference type="ARBA" id="ARBA00022989"/>
    </source>
</evidence>
<evidence type="ECO:0000313" key="9">
    <source>
        <dbReference type="Proteomes" id="UP000254340"/>
    </source>
</evidence>
<dbReference type="GO" id="GO:0006835">
    <property type="term" value="P:dicarboxylic acid transport"/>
    <property type="evidence" value="ECO:0007669"/>
    <property type="project" value="TreeGrafter"/>
</dbReference>
<keyword evidence="6 7" id="KW-0472">Membrane</keyword>
<organism evidence="8 9">
    <name type="scientific">Klebsiella pneumoniae</name>
    <dbReference type="NCBI Taxonomy" id="573"/>
    <lineage>
        <taxon>Bacteria</taxon>
        <taxon>Pseudomonadati</taxon>
        <taxon>Pseudomonadota</taxon>
        <taxon>Gammaproteobacteria</taxon>
        <taxon>Enterobacterales</taxon>
        <taxon>Enterobacteriaceae</taxon>
        <taxon>Klebsiella/Raoultella group</taxon>
        <taxon>Klebsiella</taxon>
        <taxon>Klebsiella pneumoniae complex</taxon>
    </lineage>
</organism>
<gene>
    <name evidence="8" type="primary">gltP_1</name>
    <name evidence="8" type="ORF">NCTC5047_04307</name>
</gene>
<comment type="subcellular location">
    <subcellularLocation>
        <location evidence="1">Cell membrane</location>
        <topology evidence="1">Multi-pass membrane protein</topology>
    </subcellularLocation>
</comment>
<evidence type="ECO:0000256" key="2">
    <source>
        <dbReference type="ARBA" id="ARBA00022448"/>
    </source>
</evidence>
<dbReference type="PANTHER" id="PTHR42865:SF7">
    <property type="entry name" value="PROTON_GLUTAMATE-ASPARTATE SYMPORTER"/>
    <property type="match status" value="1"/>
</dbReference>
<dbReference type="Gene3D" id="1.10.3860.10">
    <property type="entry name" value="Sodium:dicarboxylate symporter"/>
    <property type="match status" value="1"/>
</dbReference>
<dbReference type="Proteomes" id="UP000254340">
    <property type="component" value="Unassembled WGS sequence"/>
</dbReference>
<dbReference type="GO" id="GO:0005886">
    <property type="term" value="C:plasma membrane"/>
    <property type="evidence" value="ECO:0007669"/>
    <property type="project" value="UniProtKB-SubCell"/>
</dbReference>
<protein>
    <submittedName>
        <fullName evidence="8">Glutamate-aspartate carrier protein</fullName>
    </submittedName>
</protein>
<dbReference type="Pfam" id="PF00375">
    <property type="entry name" value="SDF"/>
    <property type="match status" value="1"/>
</dbReference>
<keyword evidence="3" id="KW-1003">Cell membrane</keyword>
<evidence type="ECO:0000256" key="6">
    <source>
        <dbReference type="ARBA" id="ARBA00023136"/>
    </source>
</evidence>
<evidence type="ECO:0000256" key="4">
    <source>
        <dbReference type="ARBA" id="ARBA00022692"/>
    </source>
</evidence>
<accession>A0A377XKM8</accession>
<evidence type="ECO:0000256" key="1">
    <source>
        <dbReference type="ARBA" id="ARBA00004651"/>
    </source>
</evidence>
<reference evidence="8 9" key="1">
    <citation type="submission" date="2018-06" db="EMBL/GenBank/DDBJ databases">
        <authorList>
            <consortium name="Pathogen Informatics"/>
            <person name="Doyle S."/>
        </authorList>
    </citation>
    <scope>NUCLEOTIDE SEQUENCE [LARGE SCALE GENOMIC DNA]</scope>
    <source>
        <strain evidence="8 9">NCTC5047</strain>
    </source>
</reference>
<name>A0A377XKM8_KLEPN</name>
<dbReference type="InterPro" id="IPR001991">
    <property type="entry name" value="Na-dicarboxylate_symporter"/>
</dbReference>
<keyword evidence="4 7" id="KW-0812">Transmembrane</keyword>
<sequence length="129" mass="13318">MIVVPIVISTLVVGIAGVGDAKQLGWIGAKTIIYFEVITTVAIVLGITLANVFQPGTGIDMSQLAAVDISKYQNTTAEVQSHAHGLMGTILSLVPTNIVASMAKGDMLPIIFFSVLFGLGPLLAAGDPP</sequence>